<dbReference type="Proteomes" id="UP000219285">
    <property type="component" value="Chromosome"/>
</dbReference>
<accession>A0A6M4MAJ9</accession>
<dbReference type="RefSeq" id="WP_075609079.1">
    <property type="nucleotide sequence ID" value="NZ_CP052766.1"/>
</dbReference>
<dbReference type="Gene3D" id="2.60.40.10">
    <property type="entry name" value="Immunoglobulins"/>
    <property type="match status" value="1"/>
</dbReference>
<dbReference type="AlphaFoldDB" id="A0A6M4MAJ9"/>
<feature type="domain" description="Pesticidal crystal protein Cry22Aa Ig-like" evidence="2">
    <location>
        <begin position="389"/>
        <end position="462"/>
    </location>
</feature>
<evidence type="ECO:0000313" key="3">
    <source>
        <dbReference type="EMBL" id="QJR79595.1"/>
    </source>
</evidence>
<dbReference type="OrthoDB" id="5624957at2"/>
<proteinExistence type="predicted"/>
<protein>
    <submittedName>
        <fullName evidence="3">DUF5011 domain-containing protein</fullName>
    </submittedName>
</protein>
<evidence type="ECO:0000256" key="1">
    <source>
        <dbReference type="SAM" id="MobiDB-lite"/>
    </source>
</evidence>
<reference evidence="4" key="1">
    <citation type="submission" date="2014-12" db="EMBL/GenBank/DDBJ databases">
        <title>Complete genome sequence of a multi-drug resistant Klebsiella pneumoniae.</title>
        <authorList>
            <person name="Hua X."/>
            <person name="Chen Q."/>
            <person name="Li X."/>
            <person name="Feng Y."/>
            <person name="Ruan Z."/>
            <person name="Yu Y."/>
        </authorList>
    </citation>
    <scope>NUCLEOTIDE SEQUENCE [LARGE SCALE GENOMIC DNA]</scope>
    <source>
        <strain evidence="4">5.12</strain>
    </source>
</reference>
<evidence type="ECO:0000313" key="4">
    <source>
        <dbReference type="Proteomes" id="UP000219285"/>
    </source>
</evidence>
<keyword evidence="4" id="KW-1185">Reference proteome</keyword>
<gene>
    <name evidence="3" type="ORF">CA267_001680</name>
</gene>
<dbReference type="KEGG" id="apel:CA267_001680"/>
<evidence type="ECO:0000259" key="2">
    <source>
        <dbReference type="Pfam" id="PF16403"/>
    </source>
</evidence>
<dbReference type="EMBL" id="CP052766">
    <property type="protein sequence ID" value="QJR79595.1"/>
    <property type="molecule type" value="Genomic_DNA"/>
</dbReference>
<organism evidence="3 4">
    <name type="scientific">Alteromonas pelagimontana</name>
    <dbReference type="NCBI Taxonomy" id="1858656"/>
    <lineage>
        <taxon>Bacteria</taxon>
        <taxon>Pseudomonadati</taxon>
        <taxon>Pseudomonadota</taxon>
        <taxon>Gammaproteobacteria</taxon>
        <taxon>Alteromonadales</taxon>
        <taxon>Alteromonadaceae</taxon>
        <taxon>Alteromonas/Salinimonas group</taxon>
        <taxon>Alteromonas</taxon>
    </lineage>
</organism>
<reference evidence="3 4" key="2">
    <citation type="submission" date="2020-04" db="EMBL/GenBank/DDBJ databases">
        <title>Complete genome sequence of Alteromonas pelagimontana 5.12T.</title>
        <authorList>
            <person name="Sinha R.K."/>
            <person name="Krishnan K.P."/>
            <person name="Kurian J.P."/>
        </authorList>
    </citation>
    <scope>NUCLEOTIDE SEQUENCE [LARGE SCALE GENOMIC DNA]</scope>
    <source>
        <strain evidence="3 4">5.12</strain>
    </source>
</reference>
<name>A0A6M4MAJ9_9ALTE</name>
<sequence>MPNINYGWFFTLSESAPIPTPITGLSGSDWEVGFTAIKASQDDGAKIYFSGGQGDEYRSVDRDVSFRKAATQIAIWRHPHWKNIPYHTTLRGEAASIRLDAEGHSGLFSESNGGTNVFFDIRQLGIISGNTNPFQMSKLKARTVSTDTIKADWDGNKVLNAAGTDFILRTEANANPTLADSGYELKLYDVSGNNNHVTLPASTTWQFISSVTLPTEVVAGSTGNVFEAPVGFTVEDVTIGGYSVPFTFNQADGTGTFDAPDMGDTVAGFPLFGETTQIQLIDNTNGNTAEVLTRWIPPSPYSYATFISNPDNTKVNNAYYQWSDPPLAGHQAIFDASKYTINSYGSLSVVTTEPSFEVTEYLNDGDLKAFQRSSSKSGEAPFDTTKPQISIPGENPLTIQQNSTFTAPTATVTDNGAQIGAVEGTGTVDTATPGEYTITYPGAEFVDSAGNVADDATLTVIVEEAAAMAKIDITSGTGLEDGDYRVMLWSGHTTNDPVIYDNVLPFVDGVASVTGLDAALVGQTIYGVAQHPTLGGIQIKKVAVNE</sequence>
<feature type="region of interest" description="Disordered" evidence="1">
    <location>
        <begin position="372"/>
        <end position="395"/>
    </location>
</feature>
<dbReference type="InterPro" id="IPR032179">
    <property type="entry name" value="Cry22Aa_Ig-like"/>
</dbReference>
<dbReference type="Pfam" id="PF16403">
    <property type="entry name" value="Bact_surface_Ig-like"/>
    <property type="match status" value="1"/>
</dbReference>
<dbReference type="InterPro" id="IPR013783">
    <property type="entry name" value="Ig-like_fold"/>
</dbReference>